<sequence length="337" mass="37976">MLRSGHRLLVMVLQDPSYQHCKFNTVAKTVEEITIPVPWGHVAGKWWGDRNVQPVLGLHGWEDNAGTFDTLAPLLNLPSFLAIDLMGHGMSSYYPLGCTHEFVDSVILIKRIINHYQWNKISFIGHSFGSAMAYLYCALYPEEVEKYVSIDCARSLLLPPKGKYIQQTRDTLDKTLNIEKKLGTDPPSYTYDDLLQRVYQGSGKSPTLESCAVLMKRGLKTSSQDSSKCYLSRDPRVKLNWLGKMPEELVMGCASRIECKVLSIRGKQGFLFNGDERRVYESSLKLLKHCEHHDIEGSHHIHLNNPENPAAPVTSELQHNSEVLIAMKHQAAVAGEI</sequence>
<dbReference type="GO" id="GO:0016020">
    <property type="term" value="C:membrane"/>
    <property type="evidence" value="ECO:0007669"/>
    <property type="project" value="TreeGrafter"/>
</dbReference>
<reference evidence="4" key="2">
    <citation type="submission" date="2023-05" db="EMBL/GenBank/DDBJ databases">
        <authorList>
            <person name="Fouks B."/>
        </authorList>
    </citation>
    <scope>NUCLEOTIDE SEQUENCE</scope>
    <source>
        <strain evidence="4">Stay&amp;Tobe</strain>
        <tissue evidence="4">Testes</tissue>
    </source>
</reference>
<evidence type="ECO:0000313" key="4">
    <source>
        <dbReference type="EMBL" id="KAJ9581627.1"/>
    </source>
</evidence>
<accession>A0AAD7ZK93</accession>
<dbReference type="Pfam" id="PF00561">
    <property type="entry name" value="Abhydrolase_1"/>
    <property type="match status" value="1"/>
</dbReference>
<dbReference type="Proteomes" id="UP001233999">
    <property type="component" value="Unassembled WGS sequence"/>
</dbReference>
<keyword evidence="5" id="KW-1185">Reference proteome</keyword>
<dbReference type="InterPro" id="IPR029058">
    <property type="entry name" value="AB_hydrolase_fold"/>
</dbReference>
<dbReference type="SUPFAM" id="SSF53474">
    <property type="entry name" value="alpha/beta-Hydrolases"/>
    <property type="match status" value="1"/>
</dbReference>
<evidence type="ECO:0000313" key="5">
    <source>
        <dbReference type="Proteomes" id="UP001233999"/>
    </source>
</evidence>
<feature type="domain" description="AB hydrolase-1" evidence="3">
    <location>
        <begin position="54"/>
        <end position="152"/>
    </location>
</feature>
<reference evidence="4" key="1">
    <citation type="journal article" date="2023" name="IScience">
        <title>Live-bearing cockroach genome reveals convergent evolutionary mechanisms linked to viviparity in insects and beyond.</title>
        <authorList>
            <person name="Fouks B."/>
            <person name="Harrison M.C."/>
            <person name="Mikhailova A.A."/>
            <person name="Marchal E."/>
            <person name="English S."/>
            <person name="Carruthers M."/>
            <person name="Jennings E.C."/>
            <person name="Chiamaka E.L."/>
            <person name="Frigard R.A."/>
            <person name="Pippel M."/>
            <person name="Attardo G.M."/>
            <person name="Benoit J.B."/>
            <person name="Bornberg-Bauer E."/>
            <person name="Tobe S.S."/>
        </authorList>
    </citation>
    <scope>NUCLEOTIDE SEQUENCE</scope>
    <source>
        <strain evidence="4">Stay&amp;Tobe</strain>
    </source>
</reference>
<proteinExistence type="inferred from homology"/>
<dbReference type="PANTHER" id="PTHR43798:SF14">
    <property type="entry name" value="SERINE HYDROLASE-LIKE PROTEIN DDB_G0286239"/>
    <property type="match status" value="1"/>
</dbReference>
<dbReference type="Gene3D" id="3.40.50.1820">
    <property type="entry name" value="alpha/beta hydrolase"/>
    <property type="match status" value="1"/>
</dbReference>
<comment type="similarity">
    <text evidence="1">Belongs to the AB hydrolase superfamily.</text>
</comment>
<dbReference type="InterPro" id="IPR050266">
    <property type="entry name" value="AB_hydrolase_sf"/>
</dbReference>
<dbReference type="InterPro" id="IPR000073">
    <property type="entry name" value="AB_hydrolase_1"/>
</dbReference>
<keyword evidence="2" id="KW-0378">Hydrolase</keyword>
<feature type="non-terminal residue" evidence="4">
    <location>
        <position position="337"/>
    </location>
</feature>
<dbReference type="EMBL" id="JASPKZ010007878">
    <property type="protein sequence ID" value="KAJ9581627.1"/>
    <property type="molecule type" value="Genomic_DNA"/>
</dbReference>
<protein>
    <recommendedName>
        <fullName evidence="3">AB hydrolase-1 domain-containing protein</fullName>
    </recommendedName>
</protein>
<organism evidence="4 5">
    <name type="scientific">Diploptera punctata</name>
    <name type="common">Pacific beetle cockroach</name>
    <dbReference type="NCBI Taxonomy" id="6984"/>
    <lineage>
        <taxon>Eukaryota</taxon>
        <taxon>Metazoa</taxon>
        <taxon>Ecdysozoa</taxon>
        <taxon>Arthropoda</taxon>
        <taxon>Hexapoda</taxon>
        <taxon>Insecta</taxon>
        <taxon>Pterygota</taxon>
        <taxon>Neoptera</taxon>
        <taxon>Polyneoptera</taxon>
        <taxon>Dictyoptera</taxon>
        <taxon>Blattodea</taxon>
        <taxon>Blaberoidea</taxon>
        <taxon>Blaberidae</taxon>
        <taxon>Diplopterinae</taxon>
        <taxon>Diploptera</taxon>
    </lineage>
</organism>
<evidence type="ECO:0000256" key="1">
    <source>
        <dbReference type="ARBA" id="ARBA00008645"/>
    </source>
</evidence>
<evidence type="ECO:0000256" key="2">
    <source>
        <dbReference type="ARBA" id="ARBA00022801"/>
    </source>
</evidence>
<dbReference type="GO" id="GO:0016787">
    <property type="term" value="F:hydrolase activity"/>
    <property type="evidence" value="ECO:0007669"/>
    <property type="project" value="UniProtKB-KW"/>
</dbReference>
<dbReference type="PANTHER" id="PTHR43798">
    <property type="entry name" value="MONOACYLGLYCEROL LIPASE"/>
    <property type="match status" value="1"/>
</dbReference>
<dbReference type="AlphaFoldDB" id="A0AAD7ZK93"/>
<gene>
    <name evidence="4" type="ORF">L9F63_023210</name>
</gene>
<comment type="caution">
    <text evidence="4">The sequence shown here is derived from an EMBL/GenBank/DDBJ whole genome shotgun (WGS) entry which is preliminary data.</text>
</comment>
<name>A0AAD7ZK93_DIPPU</name>
<evidence type="ECO:0000259" key="3">
    <source>
        <dbReference type="Pfam" id="PF00561"/>
    </source>
</evidence>